<evidence type="ECO:0000256" key="3">
    <source>
        <dbReference type="ARBA" id="ARBA00023242"/>
    </source>
</evidence>
<organism evidence="6 7">
    <name type="scientific">Rhodotorula toruloides</name>
    <name type="common">Yeast</name>
    <name type="synonym">Rhodosporidium toruloides</name>
    <dbReference type="NCBI Taxonomy" id="5286"/>
    <lineage>
        <taxon>Eukaryota</taxon>
        <taxon>Fungi</taxon>
        <taxon>Dikarya</taxon>
        <taxon>Basidiomycota</taxon>
        <taxon>Pucciniomycotina</taxon>
        <taxon>Microbotryomycetes</taxon>
        <taxon>Sporidiobolales</taxon>
        <taxon>Sporidiobolaceae</taxon>
        <taxon>Rhodotorula</taxon>
    </lineage>
</organism>
<dbReference type="InterPro" id="IPR036864">
    <property type="entry name" value="Zn2-C6_fun-type_DNA-bd_sf"/>
</dbReference>
<gene>
    <name evidence="6" type="ORF">AAT19DRAFT_15646</name>
</gene>
<dbReference type="GO" id="GO:0003677">
    <property type="term" value="F:DNA binding"/>
    <property type="evidence" value="ECO:0007669"/>
    <property type="project" value="InterPro"/>
</dbReference>
<dbReference type="Gene3D" id="4.10.240.10">
    <property type="entry name" value="Zn(2)-C6 fungal-type DNA-binding domain"/>
    <property type="match status" value="1"/>
</dbReference>
<sequence length="841" mass="91134">MVRSPLETATGALLVMPVLPARRGVHFTSSSPYSTLRRPLRRRSRSFGLFATALTLLSAMDSAGPAPPAPASSFNEPTPPPAKRPRNGSTDGDSGKGRGKGSKATSCRECIRLKLKCSREWPCTSCVRRKVASICPDGELPHRDAFLQQETIKELLEQNKALSAALQQQQQQSPLPQYAHASLPLPPLPQQAPAPVSSSLQSLLLSPLAAATAPSPPFDRDSPDAPGNPLEAAAGRGPGVMETEGTAARFHGRGAGALFLIDAGATDSPDLYPGELLFPFASAPATSAMLPPDQYPPFDAALGYIDVYFTEVDWMYQPCARTFVDSDLRQLYSGPSNTANPCCLHPHRLATLLTIFALALTFSQNLEIASRRRNPQATAFFNAAAALLTSPPYNFMSRPTVAAVKCLHLMVSYLFCSGDREGARSAWTILGLASRAAQALGLHKNCAAWGLSADVTEERARAWWEIFVYDLLQSLNFGRPYAIPLHFISCPRPTPPATGVTDSAFHAVKYEISLMFAKIADLLAAPDLPDYAAVLQLDREFKATAAKAPHWLRLGEAASTANTTHPPSDVERKLIPQRHMLVLLLHKGLLALHRPWFAKALMSGTEPMTSPYAASFNACLISARRHTSLMRSVLEKAPRAAVTWWFYAFHTFTSAVIQSSVLLRAPYCMLNEDIRADFAQALQVFNDIEPYSALAGRALPILRKLKEALERGPNGVGESQAREAHVQVQQQAQVQQPVQMAQQAISTDNLPALPAPPTYPPLPVDPSLNPSAGAFAPPPQQHYDVHNDPAGVLLSNLNTPMAWDSRALDFSSYDSIGETLLFWNPASALGPETNAWNLGGF</sequence>
<feature type="compositionally biased region" description="Low complexity" evidence="4">
    <location>
        <begin position="167"/>
        <end position="183"/>
    </location>
</feature>
<reference evidence="6 7" key="1">
    <citation type="journal article" date="2018" name="Elife">
        <title>Functional genomics of lipid metabolism in the oleaginous yeast Rhodosporidium toruloides.</title>
        <authorList>
            <person name="Coradetti S.T."/>
            <person name="Pinel D."/>
            <person name="Geiselman G."/>
            <person name="Ito M."/>
            <person name="Mondo S."/>
            <person name="Reilly M.C."/>
            <person name="Cheng Y.F."/>
            <person name="Bauer S."/>
            <person name="Grigoriev I."/>
            <person name="Gladden J.M."/>
            <person name="Simmons B.A."/>
            <person name="Brem R."/>
            <person name="Arkin A.P."/>
            <person name="Skerker J.M."/>
        </authorList>
    </citation>
    <scope>NUCLEOTIDE SEQUENCE [LARGE SCALE GENOMIC DNA]</scope>
    <source>
        <strain evidence="6 7">NBRC 0880</strain>
    </source>
</reference>
<dbReference type="AlphaFoldDB" id="A0A2T0A7W7"/>
<keyword evidence="2" id="KW-0479">Metal-binding</keyword>
<dbReference type="InterPro" id="IPR001138">
    <property type="entry name" value="Zn2Cys6_DnaBD"/>
</dbReference>
<dbReference type="OrthoDB" id="424974at2759"/>
<evidence type="ECO:0000259" key="5">
    <source>
        <dbReference type="PROSITE" id="PS50048"/>
    </source>
</evidence>
<dbReference type="Proteomes" id="UP000239560">
    <property type="component" value="Unassembled WGS sequence"/>
</dbReference>
<dbReference type="GO" id="GO:0000981">
    <property type="term" value="F:DNA-binding transcription factor activity, RNA polymerase II-specific"/>
    <property type="evidence" value="ECO:0007669"/>
    <property type="project" value="InterPro"/>
</dbReference>
<evidence type="ECO:0000256" key="1">
    <source>
        <dbReference type="ARBA" id="ARBA00004123"/>
    </source>
</evidence>
<keyword evidence="3" id="KW-0539">Nucleus</keyword>
<dbReference type="PROSITE" id="PS50048">
    <property type="entry name" value="ZN2_CY6_FUNGAL_2"/>
    <property type="match status" value="1"/>
</dbReference>
<dbReference type="GO" id="GO:0008270">
    <property type="term" value="F:zinc ion binding"/>
    <property type="evidence" value="ECO:0007669"/>
    <property type="project" value="InterPro"/>
</dbReference>
<dbReference type="PANTHER" id="PTHR31001:SF56">
    <property type="entry name" value="ZN(2)-C6 FUNGAL-TYPE DOMAIN-CONTAINING PROTEIN"/>
    <property type="match status" value="1"/>
</dbReference>
<dbReference type="SMART" id="SM00906">
    <property type="entry name" value="Fungal_trans"/>
    <property type="match status" value="1"/>
</dbReference>
<dbReference type="CDD" id="cd12148">
    <property type="entry name" value="fungal_TF_MHR"/>
    <property type="match status" value="1"/>
</dbReference>
<dbReference type="CDD" id="cd00067">
    <property type="entry name" value="GAL4"/>
    <property type="match status" value="1"/>
</dbReference>
<evidence type="ECO:0000313" key="7">
    <source>
        <dbReference type="Proteomes" id="UP000239560"/>
    </source>
</evidence>
<dbReference type="PANTHER" id="PTHR31001">
    <property type="entry name" value="UNCHARACTERIZED TRANSCRIPTIONAL REGULATORY PROTEIN"/>
    <property type="match status" value="1"/>
</dbReference>
<dbReference type="GO" id="GO:0006351">
    <property type="term" value="P:DNA-templated transcription"/>
    <property type="evidence" value="ECO:0007669"/>
    <property type="project" value="InterPro"/>
</dbReference>
<evidence type="ECO:0000313" key="6">
    <source>
        <dbReference type="EMBL" id="PRQ74079.1"/>
    </source>
</evidence>
<dbReference type="GO" id="GO:0005634">
    <property type="term" value="C:nucleus"/>
    <property type="evidence" value="ECO:0007669"/>
    <property type="project" value="UniProtKB-SubCell"/>
</dbReference>
<name>A0A2T0A7W7_RHOTO</name>
<evidence type="ECO:0000256" key="2">
    <source>
        <dbReference type="ARBA" id="ARBA00022723"/>
    </source>
</evidence>
<feature type="region of interest" description="Disordered" evidence="4">
    <location>
        <begin position="61"/>
        <end position="103"/>
    </location>
</feature>
<dbReference type="SUPFAM" id="SSF57701">
    <property type="entry name" value="Zn2/Cys6 DNA-binding domain"/>
    <property type="match status" value="1"/>
</dbReference>
<dbReference type="InterPro" id="IPR050613">
    <property type="entry name" value="Sec_Metabolite_Reg"/>
</dbReference>
<feature type="region of interest" description="Disordered" evidence="4">
    <location>
        <begin position="167"/>
        <end position="196"/>
    </location>
</feature>
<accession>A0A2T0A7W7</accession>
<dbReference type="EMBL" id="LCTV02000007">
    <property type="protein sequence ID" value="PRQ74079.1"/>
    <property type="molecule type" value="Genomic_DNA"/>
</dbReference>
<comment type="subcellular location">
    <subcellularLocation>
        <location evidence="1">Nucleus</location>
    </subcellularLocation>
</comment>
<evidence type="ECO:0000256" key="4">
    <source>
        <dbReference type="SAM" id="MobiDB-lite"/>
    </source>
</evidence>
<comment type="caution">
    <text evidence="6">The sequence shown here is derived from an EMBL/GenBank/DDBJ whole genome shotgun (WGS) entry which is preliminary data.</text>
</comment>
<protein>
    <submittedName>
        <fullName evidence="6">Fungal specific transcription factor domain-domain containing protein</fullName>
    </submittedName>
</protein>
<proteinExistence type="predicted"/>
<feature type="region of interest" description="Disordered" evidence="4">
    <location>
        <begin position="211"/>
        <end position="239"/>
    </location>
</feature>
<dbReference type="Pfam" id="PF04082">
    <property type="entry name" value="Fungal_trans"/>
    <property type="match status" value="1"/>
</dbReference>
<feature type="region of interest" description="Disordered" evidence="4">
    <location>
        <begin position="712"/>
        <end position="732"/>
    </location>
</feature>
<feature type="domain" description="Zn(2)-C6 fungal-type" evidence="5">
    <location>
        <begin position="106"/>
        <end position="135"/>
    </location>
</feature>
<feature type="region of interest" description="Disordered" evidence="4">
    <location>
        <begin position="766"/>
        <end position="787"/>
    </location>
</feature>
<dbReference type="InterPro" id="IPR007219">
    <property type="entry name" value="XnlR_reg_dom"/>
</dbReference>